<dbReference type="EMBL" id="JADBDY010000001">
    <property type="protein sequence ID" value="MBE1458663.1"/>
    <property type="molecule type" value="Genomic_DNA"/>
</dbReference>
<organism evidence="2 3">
    <name type="scientific">Nocardiopsis terrae</name>
    <dbReference type="NCBI Taxonomy" id="372655"/>
    <lineage>
        <taxon>Bacteria</taxon>
        <taxon>Bacillati</taxon>
        <taxon>Actinomycetota</taxon>
        <taxon>Actinomycetes</taxon>
        <taxon>Streptosporangiales</taxon>
        <taxon>Nocardiopsidaceae</taxon>
        <taxon>Nocardiopsis</taxon>
    </lineage>
</organism>
<dbReference type="InterPro" id="IPR021889">
    <property type="entry name" value="DUF3500"/>
</dbReference>
<evidence type="ECO:0000256" key="1">
    <source>
        <dbReference type="SAM" id="MobiDB-lite"/>
    </source>
</evidence>
<feature type="compositionally biased region" description="Gly residues" evidence="1">
    <location>
        <begin position="176"/>
        <end position="185"/>
    </location>
</feature>
<comment type="caution">
    <text evidence="2">The sequence shown here is derived from an EMBL/GenBank/DDBJ whole genome shotgun (WGS) entry which is preliminary data.</text>
</comment>
<dbReference type="Pfam" id="PF12006">
    <property type="entry name" value="DUF3500"/>
    <property type="match status" value="1"/>
</dbReference>
<proteinExistence type="predicted"/>
<dbReference type="PANTHER" id="PTHR37489:SF1">
    <property type="entry name" value="DUF3500 DOMAIN-CONTAINING PROTEIN"/>
    <property type="match status" value="1"/>
</dbReference>
<feature type="region of interest" description="Disordered" evidence="1">
    <location>
        <begin position="126"/>
        <end position="190"/>
    </location>
</feature>
<reference evidence="2 3" key="1">
    <citation type="submission" date="2020-10" db="EMBL/GenBank/DDBJ databases">
        <title>Sequencing the genomes of 1000 actinobacteria strains.</title>
        <authorList>
            <person name="Klenk H.-P."/>
        </authorList>
    </citation>
    <scope>NUCLEOTIDE SEQUENCE [LARGE SCALE GENOMIC DNA]</scope>
    <source>
        <strain evidence="2 3">DSM 45157</strain>
    </source>
</reference>
<keyword evidence="3" id="KW-1185">Reference proteome</keyword>
<feature type="region of interest" description="Disordered" evidence="1">
    <location>
        <begin position="12"/>
        <end position="34"/>
    </location>
</feature>
<evidence type="ECO:0000313" key="2">
    <source>
        <dbReference type="EMBL" id="MBE1458663.1"/>
    </source>
</evidence>
<dbReference type="PANTHER" id="PTHR37489">
    <property type="entry name" value="DUF3500 DOMAIN-CONTAINING PROTEIN"/>
    <property type="match status" value="1"/>
</dbReference>
<accession>A0ABR9HI24</accession>
<sequence length="399" mass="42564">MIGLVGCATGAGAATGDSGSEASDVSEADSRTGNANTAEVVAAAEAFLDTLSEEQRETVVLDYDDEARTTGWSNFPTTFVERNGISLADLDEEQKEAALAVMEAALSEQGYDELLAIQAADGYLDENQDQSDTDGPQGQDGQEQRGEEGEDAAPSDDGEGGPPSEAPDGKGESPEEGGGPGGGAPGELSFGEDQYYLSFFGEPSETDSFMVQYGGHHLAYNITYSGDDVTLSPSLTGTEPLEFDYRGESYEPLADKREAALGAVRSLDQEQLAEAEIDNSSNDLVLGPGEGGPFPEEEGLLVSDLSQEQQDQVTAMLRAWVGDLDEEAAEALVEQYVSEYHQTYLSWSGSTGADDVETYIRLDGPSAWIEFSNQPGVETSKVHEHTMFRDQNADYGWDD</sequence>
<feature type="compositionally biased region" description="Low complexity" evidence="1">
    <location>
        <begin position="12"/>
        <end position="23"/>
    </location>
</feature>
<name>A0ABR9HI24_9ACTN</name>
<feature type="compositionally biased region" description="Acidic residues" evidence="1">
    <location>
        <begin position="148"/>
        <end position="159"/>
    </location>
</feature>
<gene>
    <name evidence="2" type="ORF">H4W79_002877</name>
</gene>
<evidence type="ECO:0000313" key="3">
    <source>
        <dbReference type="Proteomes" id="UP000598217"/>
    </source>
</evidence>
<evidence type="ECO:0008006" key="4">
    <source>
        <dbReference type="Google" id="ProtNLM"/>
    </source>
</evidence>
<protein>
    <recommendedName>
        <fullName evidence="4">DUF3500 domain-containing protein</fullName>
    </recommendedName>
</protein>
<dbReference type="Proteomes" id="UP000598217">
    <property type="component" value="Unassembled WGS sequence"/>
</dbReference>